<evidence type="ECO:0000313" key="2">
    <source>
        <dbReference type="Proteomes" id="UP001226691"/>
    </source>
</evidence>
<accession>A0ABU0TPV0</accession>
<name>A0ABU0TPV0_MICTR</name>
<evidence type="ECO:0000313" key="1">
    <source>
        <dbReference type="EMBL" id="MDQ1121703.1"/>
    </source>
</evidence>
<keyword evidence="2" id="KW-1185">Reference proteome</keyword>
<sequence length="67" mass="7088">MKTRNPRWGTGGFGEVTLRVRCLPEKQGHEECGPRVFLGGAAGGGDEIFLADVSILTSPGENGGNWT</sequence>
<reference evidence="1 2" key="1">
    <citation type="submission" date="2023-07" db="EMBL/GenBank/DDBJ databases">
        <title>Functional and genomic diversity of the sorghum phyllosphere microbiome.</title>
        <authorList>
            <person name="Shade A."/>
        </authorList>
    </citation>
    <scope>NUCLEOTIDE SEQUENCE [LARGE SCALE GENOMIC DNA]</scope>
    <source>
        <strain evidence="1 2">SORGH_AS_1207</strain>
    </source>
</reference>
<gene>
    <name evidence="1" type="ORF">QE412_000276</name>
</gene>
<proteinExistence type="predicted"/>
<protein>
    <submittedName>
        <fullName evidence="1">Uncharacterized protein</fullName>
    </submittedName>
</protein>
<dbReference type="EMBL" id="JAUTBF010000001">
    <property type="protein sequence ID" value="MDQ1121703.1"/>
    <property type="molecule type" value="Genomic_DNA"/>
</dbReference>
<dbReference type="Proteomes" id="UP001226691">
    <property type="component" value="Unassembled WGS sequence"/>
</dbReference>
<organism evidence="1 2">
    <name type="scientific">Microbacterium trichothecenolyticum</name>
    <name type="common">Aureobacterium trichothecenolyticum</name>
    <dbReference type="NCBI Taxonomy" id="69370"/>
    <lineage>
        <taxon>Bacteria</taxon>
        <taxon>Bacillati</taxon>
        <taxon>Actinomycetota</taxon>
        <taxon>Actinomycetes</taxon>
        <taxon>Micrococcales</taxon>
        <taxon>Microbacteriaceae</taxon>
        <taxon>Microbacterium</taxon>
    </lineage>
</organism>
<comment type="caution">
    <text evidence="1">The sequence shown here is derived from an EMBL/GenBank/DDBJ whole genome shotgun (WGS) entry which is preliminary data.</text>
</comment>